<dbReference type="InParanoid" id="D3AXR6"/>
<keyword evidence="2" id="KW-1185">Reference proteome</keyword>
<gene>
    <name evidence="1" type="ORF">PPL_00973</name>
</gene>
<evidence type="ECO:0000313" key="1">
    <source>
        <dbReference type="EMBL" id="EFA85743.1"/>
    </source>
</evidence>
<dbReference type="AlphaFoldDB" id="D3AXR6"/>
<organism evidence="1 2">
    <name type="scientific">Heterostelium pallidum (strain ATCC 26659 / Pp 5 / PN500)</name>
    <name type="common">Cellular slime mold</name>
    <name type="synonym">Polysphondylium pallidum</name>
    <dbReference type="NCBI Taxonomy" id="670386"/>
    <lineage>
        <taxon>Eukaryota</taxon>
        <taxon>Amoebozoa</taxon>
        <taxon>Evosea</taxon>
        <taxon>Eumycetozoa</taxon>
        <taxon>Dictyostelia</taxon>
        <taxon>Acytosteliales</taxon>
        <taxon>Acytosteliaceae</taxon>
        <taxon>Heterostelium</taxon>
    </lineage>
</organism>
<protein>
    <submittedName>
        <fullName evidence="1">Uncharacterized protein</fullName>
    </submittedName>
</protein>
<dbReference type="EMBL" id="ADBJ01000004">
    <property type="protein sequence ID" value="EFA85743.1"/>
    <property type="molecule type" value="Genomic_DNA"/>
</dbReference>
<proteinExistence type="predicted"/>
<evidence type="ECO:0000313" key="2">
    <source>
        <dbReference type="Proteomes" id="UP000001396"/>
    </source>
</evidence>
<dbReference type="GeneID" id="31356503"/>
<dbReference type="SUPFAM" id="SSF52540">
    <property type="entry name" value="P-loop containing nucleoside triphosphate hydrolases"/>
    <property type="match status" value="1"/>
</dbReference>
<dbReference type="Gene3D" id="3.40.50.300">
    <property type="entry name" value="P-loop containing nucleotide triphosphate hydrolases"/>
    <property type="match status" value="1"/>
</dbReference>
<dbReference type="OMA" id="KNGRICT"/>
<dbReference type="Proteomes" id="UP000001396">
    <property type="component" value="Unassembled WGS sequence"/>
</dbReference>
<comment type="caution">
    <text evidence="1">The sequence shown here is derived from an EMBL/GenBank/DDBJ whole genome shotgun (WGS) entry which is preliminary data.</text>
</comment>
<name>D3AXR6_HETP5</name>
<dbReference type="RefSeq" id="XP_020437849.1">
    <property type="nucleotide sequence ID" value="XM_020571991.1"/>
</dbReference>
<sequence>MTSSNYLEHDLRHTFNKVKESLKEEERKPVFFFVGPAGSGKSSVICNLCEVKKGSAEYTKMNINPVKTGTTESIRCDSTNLTCIDYCGMERKENISDYIEHVILDSCGPRDDDIIATSDFMSKLAPKYDRQFIVLFNKMDKIKTDEEKVQYVHRKEIANLNFNQIKPNKGKGMFYNFFKIPSLCLGIFEVSADPRKEFDTECPNDASHESFKSKNGRICTDCNIIWAYPEAVITEKELKMVTNGQIIEIKLDPVGFRVQDEAMKMILGNCRDSASYVKVAKALSKTHIELFQSIPLLVKKNNSYITNFAKADKEICKSIAMLFDFKFSSDSLGATEGKRWEDPSTLKTIAQVLTTLIVWPINVLLTDPSEDLLGAWALFYGLRYLEINNELFQLASSTDHQNEEITFEKLKAIVKTAENNVPESKVVELLNSIKASNLQTVCDQLINNCKKNLPEKNKVFKIVNSALTTIQTDKKN</sequence>
<accession>D3AXR6</accession>
<dbReference type="CDD" id="cd00882">
    <property type="entry name" value="Ras_like_GTPase"/>
    <property type="match status" value="1"/>
</dbReference>
<dbReference type="InterPro" id="IPR027417">
    <property type="entry name" value="P-loop_NTPase"/>
</dbReference>
<reference evidence="1 2" key="1">
    <citation type="journal article" date="2011" name="Genome Res.">
        <title>Phylogeny-wide analysis of social amoeba genomes highlights ancient origins for complex intercellular communication.</title>
        <authorList>
            <person name="Heidel A.J."/>
            <person name="Lawal H.M."/>
            <person name="Felder M."/>
            <person name="Schilde C."/>
            <person name="Helps N.R."/>
            <person name="Tunggal B."/>
            <person name="Rivero F."/>
            <person name="John U."/>
            <person name="Schleicher M."/>
            <person name="Eichinger L."/>
            <person name="Platzer M."/>
            <person name="Noegel A.A."/>
            <person name="Schaap P."/>
            <person name="Gloeckner G."/>
        </authorList>
    </citation>
    <scope>NUCLEOTIDE SEQUENCE [LARGE SCALE GENOMIC DNA]</scope>
    <source>
        <strain evidence="2">ATCC 26659 / Pp 5 / PN500</strain>
    </source>
</reference>